<name>A0A8D8TP84_9HEMI</name>
<protein>
    <submittedName>
        <fullName evidence="2">Uncharacterized protein</fullName>
    </submittedName>
</protein>
<evidence type="ECO:0000313" key="2">
    <source>
        <dbReference type="EMBL" id="CAG6690631.1"/>
    </source>
</evidence>
<keyword evidence="1" id="KW-1133">Transmembrane helix</keyword>
<proteinExistence type="predicted"/>
<reference evidence="2" key="1">
    <citation type="submission" date="2021-05" db="EMBL/GenBank/DDBJ databases">
        <authorList>
            <person name="Alioto T."/>
            <person name="Alioto T."/>
            <person name="Gomez Garrido J."/>
        </authorList>
    </citation>
    <scope>NUCLEOTIDE SEQUENCE</scope>
</reference>
<keyword evidence="1" id="KW-0812">Transmembrane</keyword>
<sequence>MIHDNFVSRTCVLEFCILNFETPCIQVDSRSVYLYRSLENRLYILENHLPVCMSLCFPCVVYTNTIQWGFMLRTMFSQYDIDSARHVLHTSHNILSMLPFRSTSFVWCVSVVSLISVLLT</sequence>
<accession>A0A8D8TP84</accession>
<keyword evidence="1" id="KW-0472">Membrane</keyword>
<evidence type="ECO:0000256" key="1">
    <source>
        <dbReference type="SAM" id="Phobius"/>
    </source>
</evidence>
<organism evidence="2">
    <name type="scientific">Cacopsylla melanoneura</name>
    <dbReference type="NCBI Taxonomy" id="428564"/>
    <lineage>
        <taxon>Eukaryota</taxon>
        <taxon>Metazoa</taxon>
        <taxon>Ecdysozoa</taxon>
        <taxon>Arthropoda</taxon>
        <taxon>Hexapoda</taxon>
        <taxon>Insecta</taxon>
        <taxon>Pterygota</taxon>
        <taxon>Neoptera</taxon>
        <taxon>Paraneoptera</taxon>
        <taxon>Hemiptera</taxon>
        <taxon>Sternorrhyncha</taxon>
        <taxon>Psylloidea</taxon>
        <taxon>Psyllidae</taxon>
        <taxon>Psyllinae</taxon>
        <taxon>Cacopsylla</taxon>
    </lineage>
</organism>
<feature type="transmembrane region" description="Helical" evidence="1">
    <location>
        <begin position="98"/>
        <end position="119"/>
    </location>
</feature>
<dbReference type="AlphaFoldDB" id="A0A8D8TP84"/>
<dbReference type="EMBL" id="HBUF01298447">
    <property type="protein sequence ID" value="CAG6690631.1"/>
    <property type="molecule type" value="Transcribed_RNA"/>
</dbReference>